<reference evidence="4" key="1">
    <citation type="journal article" date="2019" name="Int. J. Syst. Evol. Microbiol.">
        <title>The Global Catalogue of Microorganisms (GCM) 10K type strain sequencing project: providing services to taxonomists for standard genome sequencing and annotation.</title>
        <authorList>
            <consortium name="The Broad Institute Genomics Platform"/>
            <consortium name="The Broad Institute Genome Sequencing Center for Infectious Disease"/>
            <person name="Wu L."/>
            <person name="Ma J."/>
        </authorList>
    </citation>
    <scope>NUCLEOTIDE SEQUENCE [LARGE SCALE GENOMIC DNA]</scope>
    <source>
        <strain evidence="4">JCM 17926</strain>
    </source>
</reference>
<gene>
    <name evidence="3" type="ORF">GCM10023188_48350</name>
</gene>
<keyword evidence="4" id="KW-1185">Reference proteome</keyword>
<keyword evidence="2" id="KW-0732">Signal</keyword>
<organism evidence="3 4">
    <name type="scientific">Pontibacter saemangeumensis</name>
    <dbReference type="NCBI Taxonomy" id="1084525"/>
    <lineage>
        <taxon>Bacteria</taxon>
        <taxon>Pseudomonadati</taxon>
        <taxon>Bacteroidota</taxon>
        <taxon>Cytophagia</taxon>
        <taxon>Cytophagales</taxon>
        <taxon>Hymenobacteraceae</taxon>
        <taxon>Pontibacter</taxon>
    </lineage>
</organism>
<protein>
    <recommendedName>
        <fullName evidence="5">Protein SCO1/2</fullName>
    </recommendedName>
</protein>
<dbReference type="PANTHER" id="PTHR12151">
    <property type="entry name" value="ELECTRON TRANSPORT PROTIN SCO1/SENC FAMILY MEMBER"/>
    <property type="match status" value="1"/>
</dbReference>
<evidence type="ECO:0000256" key="1">
    <source>
        <dbReference type="ARBA" id="ARBA00010996"/>
    </source>
</evidence>
<dbReference type="CDD" id="cd02968">
    <property type="entry name" value="SCO"/>
    <property type="match status" value="1"/>
</dbReference>
<evidence type="ECO:0000313" key="4">
    <source>
        <dbReference type="Proteomes" id="UP001500552"/>
    </source>
</evidence>
<dbReference type="InterPro" id="IPR036249">
    <property type="entry name" value="Thioredoxin-like_sf"/>
</dbReference>
<comment type="similarity">
    <text evidence="1">Belongs to the SCO1/2 family.</text>
</comment>
<evidence type="ECO:0008006" key="5">
    <source>
        <dbReference type="Google" id="ProtNLM"/>
    </source>
</evidence>
<feature type="signal peptide" evidence="2">
    <location>
        <begin position="1"/>
        <end position="19"/>
    </location>
</feature>
<dbReference type="PROSITE" id="PS51257">
    <property type="entry name" value="PROKAR_LIPOPROTEIN"/>
    <property type="match status" value="1"/>
</dbReference>
<dbReference type="SUPFAM" id="SSF52833">
    <property type="entry name" value="Thioredoxin-like"/>
    <property type="match status" value="1"/>
</dbReference>
<dbReference type="Pfam" id="PF02630">
    <property type="entry name" value="SCO1-SenC"/>
    <property type="match status" value="1"/>
</dbReference>
<evidence type="ECO:0000256" key="2">
    <source>
        <dbReference type="SAM" id="SignalP"/>
    </source>
</evidence>
<dbReference type="RefSeq" id="WP_345163604.1">
    <property type="nucleotide sequence ID" value="NZ_BAABHC010000042.1"/>
</dbReference>
<dbReference type="EMBL" id="BAABHC010000042">
    <property type="protein sequence ID" value="GAA4445343.1"/>
    <property type="molecule type" value="Genomic_DNA"/>
</dbReference>
<comment type="caution">
    <text evidence="3">The sequence shown here is derived from an EMBL/GenBank/DDBJ whole genome shotgun (WGS) entry which is preliminary data.</text>
</comment>
<accession>A0ABP8M6M8</accession>
<dbReference type="PANTHER" id="PTHR12151:SF25">
    <property type="entry name" value="LINALOOL DEHYDRATASE_ISOMERASE DOMAIN-CONTAINING PROTEIN"/>
    <property type="match status" value="1"/>
</dbReference>
<feature type="chain" id="PRO_5045277797" description="Protein SCO1/2" evidence="2">
    <location>
        <begin position="20"/>
        <end position="215"/>
    </location>
</feature>
<evidence type="ECO:0000313" key="3">
    <source>
        <dbReference type="EMBL" id="GAA4445343.1"/>
    </source>
</evidence>
<proteinExistence type="inferred from homology"/>
<dbReference type="Gene3D" id="3.40.30.10">
    <property type="entry name" value="Glutaredoxin"/>
    <property type="match status" value="1"/>
</dbReference>
<dbReference type="Proteomes" id="UP001500552">
    <property type="component" value="Unassembled WGS sequence"/>
</dbReference>
<sequence length="215" mass="22992">MKRYLTIPILLSLALTACTSDESPSSAPPETAAHAAHLTAGGAAGPESLGTVTDMSLYNLESDWKTQAGESIRLVNLKGKVQIVAMVYTSCTYACPRIVADLKRIETSLEKVKRQDVGIVLVTMDPANDTPAQLKTFAAANKLEADRWVLLTGEDAAIQELAVLLNMKYKKAPNGDIAHSNIISVLNANGEIIHQQEGLGVEPDETVKAIEGLLL</sequence>
<dbReference type="InterPro" id="IPR003782">
    <property type="entry name" value="SCO1/SenC"/>
</dbReference>
<name>A0ABP8M6M8_9BACT</name>